<keyword evidence="4" id="KW-0493">Microtubule</keyword>
<dbReference type="FunFam" id="3.20.180.20:FF:000003">
    <property type="entry name" value="Dynein heavy chain 12, axonemal"/>
    <property type="match status" value="1"/>
</dbReference>
<evidence type="ECO:0000259" key="13">
    <source>
        <dbReference type="Pfam" id="PF08393"/>
    </source>
</evidence>
<evidence type="ECO:0000256" key="5">
    <source>
        <dbReference type="ARBA" id="ARBA00022741"/>
    </source>
</evidence>
<feature type="domain" description="Dynein heavy chain linker" evidence="13">
    <location>
        <begin position="10"/>
        <end position="244"/>
    </location>
</feature>
<evidence type="ECO:0000256" key="11">
    <source>
        <dbReference type="ARBA" id="ARBA00023212"/>
    </source>
</evidence>
<evidence type="ECO:0000256" key="3">
    <source>
        <dbReference type="ARBA" id="ARBA00022490"/>
    </source>
</evidence>
<proteinExistence type="inferred from homology"/>
<dbReference type="Pfam" id="PF12774">
    <property type="entry name" value="AAA_6"/>
    <property type="match status" value="1"/>
</dbReference>
<dbReference type="InterPro" id="IPR042228">
    <property type="entry name" value="Dynein_linker_3"/>
</dbReference>
<dbReference type="SUPFAM" id="SSF52540">
    <property type="entry name" value="P-loop containing nucleoside triphosphate hydrolases"/>
    <property type="match status" value="1"/>
</dbReference>
<evidence type="ECO:0000256" key="9">
    <source>
        <dbReference type="ARBA" id="ARBA00023069"/>
    </source>
</evidence>
<dbReference type="AlphaFoldDB" id="A0A5E4A5F3"/>
<dbReference type="Pfam" id="PF08393">
    <property type="entry name" value="DHC_N2"/>
    <property type="match status" value="1"/>
</dbReference>
<comment type="similarity">
    <text evidence="2">Belongs to the dynein heavy chain family.</text>
</comment>
<evidence type="ECO:0008006" key="17">
    <source>
        <dbReference type="Google" id="ProtNLM"/>
    </source>
</evidence>
<dbReference type="FunFam" id="1.20.140.100:FF:000004">
    <property type="entry name" value="Dynein axonemal heavy chain 6"/>
    <property type="match status" value="1"/>
</dbReference>
<dbReference type="Gene3D" id="3.20.180.20">
    <property type="entry name" value="Dynein heavy chain, N-terminal domain 2"/>
    <property type="match status" value="1"/>
</dbReference>
<reference evidence="15" key="1">
    <citation type="submission" date="2019-04" db="EMBL/GenBank/DDBJ databases">
        <authorList>
            <person name="Alioto T."/>
            <person name="Alioto T."/>
        </authorList>
    </citation>
    <scope>NUCLEOTIDE SEQUENCE [LARGE SCALE GENOMIC DNA]</scope>
</reference>
<evidence type="ECO:0000313" key="16">
    <source>
        <dbReference type="Proteomes" id="UP000335636"/>
    </source>
</evidence>
<gene>
    <name evidence="15" type="ORF">MONAX_5E027776</name>
</gene>
<keyword evidence="3" id="KW-0963">Cytoplasm</keyword>
<protein>
    <recommendedName>
        <fullName evidence="17">Dynein heavy chain linker domain-containing protein</fullName>
    </recommendedName>
</protein>
<dbReference type="FunFam" id="1.20.58.1120:FF:000005">
    <property type="entry name" value="Dynein, axonemal, heavy chain 12"/>
    <property type="match status" value="1"/>
</dbReference>
<keyword evidence="6" id="KW-0067">ATP-binding</keyword>
<keyword evidence="16" id="KW-1185">Reference proteome</keyword>
<keyword evidence="7" id="KW-0243">Dynein</keyword>
<comment type="caution">
    <text evidence="15">The sequence shown here is derived from an EMBL/GenBank/DDBJ whole genome shotgun (WGS) entry which is preliminary data.</text>
</comment>
<feature type="domain" description="Dynein heavy chain hydrolytic ATP-binding dynein motor region" evidence="14">
    <location>
        <begin position="371"/>
        <end position="471"/>
    </location>
</feature>
<evidence type="ECO:0000256" key="12">
    <source>
        <dbReference type="ARBA" id="ARBA00023273"/>
    </source>
</evidence>
<evidence type="ECO:0000256" key="1">
    <source>
        <dbReference type="ARBA" id="ARBA00004430"/>
    </source>
</evidence>
<organism evidence="15 16">
    <name type="scientific">Marmota monax</name>
    <name type="common">Woodchuck</name>
    <dbReference type="NCBI Taxonomy" id="9995"/>
    <lineage>
        <taxon>Eukaryota</taxon>
        <taxon>Metazoa</taxon>
        <taxon>Chordata</taxon>
        <taxon>Craniata</taxon>
        <taxon>Vertebrata</taxon>
        <taxon>Euteleostomi</taxon>
        <taxon>Mammalia</taxon>
        <taxon>Eutheria</taxon>
        <taxon>Euarchontoglires</taxon>
        <taxon>Glires</taxon>
        <taxon>Rodentia</taxon>
        <taxon>Sciuromorpha</taxon>
        <taxon>Sciuridae</taxon>
        <taxon>Xerinae</taxon>
        <taxon>Marmotini</taxon>
        <taxon>Marmota</taxon>
    </lineage>
</organism>
<dbReference type="EMBL" id="CABDUW010000019">
    <property type="protein sequence ID" value="VTJ52477.1"/>
    <property type="molecule type" value="Genomic_DNA"/>
</dbReference>
<dbReference type="GO" id="GO:0045505">
    <property type="term" value="F:dynein intermediate chain binding"/>
    <property type="evidence" value="ECO:0007669"/>
    <property type="project" value="InterPro"/>
</dbReference>
<evidence type="ECO:0000313" key="15">
    <source>
        <dbReference type="EMBL" id="VTJ52477.1"/>
    </source>
</evidence>
<dbReference type="InterPro" id="IPR026983">
    <property type="entry name" value="DHC"/>
</dbReference>
<keyword evidence="9" id="KW-0969">Cilium</keyword>
<evidence type="ECO:0000256" key="8">
    <source>
        <dbReference type="ARBA" id="ARBA00023054"/>
    </source>
</evidence>
<evidence type="ECO:0000256" key="4">
    <source>
        <dbReference type="ARBA" id="ARBA00022701"/>
    </source>
</evidence>
<dbReference type="GO" id="GO:0005874">
    <property type="term" value="C:microtubule"/>
    <property type="evidence" value="ECO:0007669"/>
    <property type="project" value="UniProtKB-KW"/>
</dbReference>
<dbReference type="Gene3D" id="1.20.58.1120">
    <property type="match status" value="1"/>
</dbReference>
<accession>A0A5E4A5F3</accession>
<dbReference type="InterPro" id="IPR027417">
    <property type="entry name" value="P-loop_NTPase"/>
</dbReference>
<comment type="subcellular location">
    <subcellularLocation>
        <location evidence="1">Cytoplasm</location>
        <location evidence="1">Cytoskeleton</location>
        <location evidence="1">Cilium axoneme</location>
    </subcellularLocation>
</comment>
<keyword evidence="12" id="KW-0966">Cell projection</keyword>
<name>A0A5E4A5F3_MARMO</name>
<dbReference type="PANTHER" id="PTHR22878">
    <property type="entry name" value="DYNEIN HEAVY CHAIN 6, AXONEMAL-LIKE-RELATED"/>
    <property type="match status" value="1"/>
</dbReference>
<evidence type="ECO:0000259" key="14">
    <source>
        <dbReference type="Pfam" id="PF12774"/>
    </source>
</evidence>
<dbReference type="Gene3D" id="3.40.50.300">
    <property type="entry name" value="P-loop containing nucleotide triphosphate hydrolases"/>
    <property type="match status" value="1"/>
</dbReference>
<dbReference type="InterPro" id="IPR013602">
    <property type="entry name" value="Dynein_heavy_linker"/>
</dbReference>
<dbReference type="GO" id="GO:0007018">
    <property type="term" value="P:microtubule-based movement"/>
    <property type="evidence" value="ECO:0007669"/>
    <property type="project" value="InterPro"/>
</dbReference>
<dbReference type="Proteomes" id="UP000335636">
    <property type="component" value="Unassembled WGS sequence"/>
</dbReference>
<evidence type="ECO:0000256" key="6">
    <source>
        <dbReference type="ARBA" id="ARBA00022840"/>
    </source>
</evidence>
<dbReference type="Gene3D" id="1.20.140.100">
    <property type="entry name" value="Dynein heavy chain, N-terminal domain 2"/>
    <property type="match status" value="1"/>
</dbReference>
<dbReference type="GO" id="GO:0030286">
    <property type="term" value="C:dynein complex"/>
    <property type="evidence" value="ECO:0007669"/>
    <property type="project" value="UniProtKB-KW"/>
</dbReference>
<sequence length="473" mass="53734">MPPSAELLDTSILCAIDDIQLLLDDHVIKTQTMCGSAFIKPIEAECRKWEEKLVRVQENLDAWLKCQATWLYLEPIFSSEDIIAQMPEEGRKFGIVDGYWKTLMAQAVKDPRVLMAADQPRMTERLQEANILLEDIQKGLNDYLEKKRLFFPRFFFLSNDELLEILSETKDPLRVQPHLKKCFEGIARLEFTDSLEITGMISSEKETVPFIQKIYPAKAKGMVEKWLQQVEQMMLASLREVIRQGIEAYAKVPRNSWVLQWPGQVVICVSSIFWTKEVSEALVENTLPDFLKKSNDQIAQIVQLVRGKLSSGARLTLGALTVIDVHARDVVAKLAKDGISDLNDFQWISQLRYYWEENDVHVQMITTEALYGYEYLGNSPRLVITPLTDRCYRTLMGALKLNLGGAPEGPAGTGKTETTKDLAKALAKQCVVFNCSDGLDYKAMGKFFKGLAQAGAWSCFDEFNRIEVILLLR</sequence>
<dbReference type="InterPro" id="IPR035699">
    <property type="entry name" value="AAA_6"/>
</dbReference>
<evidence type="ECO:0000256" key="7">
    <source>
        <dbReference type="ARBA" id="ARBA00023017"/>
    </source>
</evidence>
<keyword evidence="8" id="KW-0175">Coiled coil</keyword>
<keyword evidence="10" id="KW-0505">Motor protein</keyword>
<dbReference type="InterPro" id="IPR042222">
    <property type="entry name" value="Dynein_2_N"/>
</dbReference>
<dbReference type="GO" id="GO:0051959">
    <property type="term" value="F:dynein light intermediate chain binding"/>
    <property type="evidence" value="ECO:0007669"/>
    <property type="project" value="InterPro"/>
</dbReference>
<dbReference type="PANTHER" id="PTHR22878:SF71">
    <property type="entry name" value="DYNEIN, AXONEMAL, HEAVY CHAIN 3"/>
    <property type="match status" value="1"/>
</dbReference>
<evidence type="ECO:0000256" key="2">
    <source>
        <dbReference type="ARBA" id="ARBA00008887"/>
    </source>
</evidence>
<keyword evidence="5" id="KW-0547">Nucleotide-binding</keyword>
<dbReference type="GO" id="GO:0005930">
    <property type="term" value="C:axoneme"/>
    <property type="evidence" value="ECO:0007669"/>
    <property type="project" value="UniProtKB-SubCell"/>
</dbReference>
<keyword evidence="11" id="KW-0206">Cytoskeleton</keyword>
<evidence type="ECO:0000256" key="10">
    <source>
        <dbReference type="ARBA" id="ARBA00023175"/>
    </source>
</evidence>
<dbReference type="GO" id="GO:0005524">
    <property type="term" value="F:ATP binding"/>
    <property type="evidence" value="ECO:0007669"/>
    <property type="project" value="UniProtKB-KW"/>
</dbReference>